<comment type="catalytic activity">
    <reaction evidence="1">
        <text>ATP + protein L-histidine = ADP + protein N-phospho-L-histidine.</text>
        <dbReference type="EC" id="2.7.13.3"/>
    </reaction>
</comment>
<evidence type="ECO:0000259" key="10">
    <source>
        <dbReference type="PROSITE" id="PS50109"/>
    </source>
</evidence>
<keyword evidence="8 9" id="KW-0472">Membrane</keyword>
<keyword evidence="6 12" id="KW-0418">Kinase</keyword>
<dbReference type="InterPro" id="IPR036890">
    <property type="entry name" value="HATPase_C_sf"/>
</dbReference>
<dbReference type="InterPro" id="IPR004358">
    <property type="entry name" value="Sig_transdc_His_kin-like_C"/>
</dbReference>
<gene>
    <name evidence="12" type="ORF">H9716_08145</name>
</gene>
<proteinExistence type="predicted"/>
<protein>
    <recommendedName>
        <fullName evidence="3">histidine kinase</fullName>
        <ecNumber evidence="3">2.7.13.3</ecNumber>
    </recommendedName>
</protein>
<dbReference type="Proteomes" id="UP000886804">
    <property type="component" value="Unassembled WGS sequence"/>
</dbReference>
<evidence type="ECO:0000259" key="11">
    <source>
        <dbReference type="PROSITE" id="PS50885"/>
    </source>
</evidence>
<sequence length="360" mass="40989">MTRRERKRLENRFPPSLFAIYLGILLLMSGIHIGLVTLVSKYQWNKFIQIIIPVIYWTFVAAGLTIYTRNKIIKTYDQPMKELAKAADKVAHGDFSVYIPPLHTTNRHDYLDRMFLDFNKMVAELGSLETMRTDFIANVSHEIKTPVAAIQNYAQLLRKPNLSRTEMDNYTAAILSSTHRLSSLITNILRLNKLESQQIKPQYETYDLCRQLSDCALGFEMIWEEKEIDFEADLEDKAMICADESLMELVWNNLLSNAFKFTEPGGSVILKQTSDSDYVIVEVSDTGCGMSEETQKHIFDKFYQGDTSHATEGNGLGLALAFRVLQLMGASIQVRSEEGRGTAFTVQIPTRENEENKTGI</sequence>
<dbReference type="GO" id="GO:0016020">
    <property type="term" value="C:membrane"/>
    <property type="evidence" value="ECO:0007669"/>
    <property type="project" value="UniProtKB-SubCell"/>
</dbReference>
<dbReference type="EMBL" id="DWYS01000097">
    <property type="protein sequence ID" value="HJB07820.1"/>
    <property type="molecule type" value="Genomic_DNA"/>
</dbReference>
<dbReference type="InterPro" id="IPR005467">
    <property type="entry name" value="His_kinase_dom"/>
</dbReference>
<dbReference type="Pfam" id="PF00512">
    <property type="entry name" value="HisKA"/>
    <property type="match status" value="1"/>
</dbReference>
<dbReference type="InterPro" id="IPR003660">
    <property type="entry name" value="HAMP_dom"/>
</dbReference>
<feature type="transmembrane region" description="Helical" evidence="9">
    <location>
        <begin position="47"/>
        <end position="67"/>
    </location>
</feature>
<reference evidence="12" key="1">
    <citation type="journal article" date="2021" name="PeerJ">
        <title>Extensive microbial diversity within the chicken gut microbiome revealed by metagenomics and culture.</title>
        <authorList>
            <person name="Gilroy R."/>
            <person name="Ravi A."/>
            <person name="Getino M."/>
            <person name="Pursley I."/>
            <person name="Horton D.L."/>
            <person name="Alikhan N.F."/>
            <person name="Baker D."/>
            <person name="Gharbi K."/>
            <person name="Hall N."/>
            <person name="Watson M."/>
            <person name="Adriaenssens E.M."/>
            <person name="Foster-Nyarko E."/>
            <person name="Jarju S."/>
            <person name="Secka A."/>
            <person name="Antonio M."/>
            <person name="Oren A."/>
            <person name="Chaudhuri R.R."/>
            <person name="La Ragione R."/>
            <person name="Hildebrand F."/>
            <person name="Pallen M.J."/>
        </authorList>
    </citation>
    <scope>NUCLEOTIDE SEQUENCE</scope>
    <source>
        <strain evidence="12">CHK188-4685</strain>
    </source>
</reference>
<dbReference type="CDD" id="cd00082">
    <property type="entry name" value="HisKA"/>
    <property type="match status" value="1"/>
</dbReference>
<evidence type="ECO:0000256" key="6">
    <source>
        <dbReference type="ARBA" id="ARBA00022777"/>
    </source>
</evidence>
<dbReference type="SUPFAM" id="SSF47384">
    <property type="entry name" value="Homodimeric domain of signal transducing histidine kinase"/>
    <property type="match status" value="1"/>
</dbReference>
<dbReference type="GO" id="GO:0000155">
    <property type="term" value="F:phosphorelay sensor kinase activity"/>
    <property type="evidence" value="ECO:0007669"/>
    <property type="project" value="InterPro"/>
</dbReference>
<keyword evidence="9" id="KW-1133">Transmembrane helix</keyword>
<dbReference type="PANTHER" id="PTHR43711:SF26">
    <property type="entry name" value="SENSOR HISTIDINE KINASE RCSC"/>
    <property type="match status" value="1"/>
</dbReference>
<evidence type="ECO:0000313" key="12">
    <source>
        <dbReference type="EMBL" id="HJB07820.1"/>
    </source>
</evidence>
<name>A0A9D2RL50_9FIRM</name>
<dbReference type="Pfam" id="PF02518">
    <property type="entry name" value="HATPase_c"/>
    <property type="match status" value="1"/>
</dbReference>
<evidence type="ECO:0000256" key="2">
    <source>
        <dbReference type="ARBA" id="ARBA00004370"/>
    </source>
</evidence>
<keyword evidence="5" id="KW-0808">Transferase</keyword>
<dbReference type="Gene3D" id="1.10.287.130">
    <property type="match status" value="1"/>
</dbReference>
<evidence type="ECO:0000256" key="4">
    <source>
        <dbReference type="ARBA" id="ARBA00022553"/>
    </source>
</evidence>
<keyword evidence="7" id="KW-0902">Two-component regulatory system</keyword>
<reference evidence="12" key="2">
    <citation type="submission" date="2021-04" db="EMBL/GenBank/DDBJ databases">
        <authorList>
            <person name="Gilroy R."/>
        </authorList>
    </citation>
    <scope>NUCLEOTIDE SEQUENCE</scope>
    <source>
        <strain evidence="12">CHK188-4685</strain>
    </source>
</reference>
<dbReference type="SMART" id="SM00388">
    <property type="entry name" value="HisKA"/>
    <property type="match status" value="1"/>
</dbReference>
<dbReference type="FunFam" id="3.30.565.10:FF:000006">
    <property type="entry name" value="Sensor histidine kinase WalK"/>
    <property type="match status" value="1"/>
</dbReference>
<accession>A0A9D2RL50</accession>
<dbReference type="Gene3D" id="6.10.340.10">
    <property type="match status" value="1"/>
</dbReference>
<comment type="caution">
    <text evidence="12">The sequence shown here is derived from an EMBL/GenBank/DDBJ whole genome shotgun (WGS) entry which is preliminary data.</text>
</comment>
<dbReference type="SUPFAM" id="SSF158472">
    <property type="entry name" value="HAMP domain-like"/>
    <property type="match status" value="1"/>
</dbReference>
<dbReference type="FunFam" id="1.10.287.130:FF:000001">
    <property type="entry name" value="Two-component sensor histidine kinase"/>
    <property type="match status" value="1"/>
</dbReference>
<dbReference type="InterPro" id="IPR036097">
    <property type="entry name" value="HisK_dim/P_sf"/>
</dbReference>
<evidence type="ECO:0000256" key="7">
    <source>
        <dbReference type="ARBA" id="ARBA00023012"/>
    </source>
</evidence>
<evidence type="ECO:0000256" key="9">
    <source>
        <dbReference type="SAM" id="Phobius"/>
    </source>
</evidence>
<dbReference type="AlphaFoldDB" id="A0A9D2RL50"/>
<feature type="domain" description="Histidine kinase" evidence="10">
    <location>
        <begin position="138"/>
        <end position="352"/>
    </location>
</feature>
<comment type="subcellular location">
    <subcellularLocation>
        <location evidence="2">Membrane</location>
    </subcellularLocation>
</comment>
<dbReference type="CDD" id="cd06225">
    <property type="entry name" value="HAMP"/>
    <property type="match status" value="1"/>
</dbReference>
<evidence type="ECO:0000256" key="5">
    <source>
        <dbReference type="ARBA" id="ARBA00022679"/>
    </source>
</evidence>
<keyword evidence="9" id="KW-0812">Transmembrane</keyword>
<dbReference type="PROSITE" id="PS50109">
    <property type="entry name" value="HIS_KIN"/>
    <property type="match status" value="1"/>
</dbReference>
<dbReference type="PRINTS" id="PR00344">
    <property type="entry name" value="BCTRLSENSOR"/>
</dbReference>
<dbReference type="EC" id="2.7.13.3" evidence="3"/>
<evidence type="ECO:0000256" key="8">
    <source>
        <dbReference type="ARBA" id="ARBA00023136"/>
    </source>
</evidence>
<feature type="domain" description="HAMP" evidence="11">
    <location>
        <begin position="74"/>
        <end position="130"/>
    </location>
</feature>
<dbReference type="Gene3D" id="3.30.565.10">
    <property type="entry name" value="Histidine kinase-like ATPase, C-terminal domain"/>
    <property type="match status" value="1"/>
</dbReference>
<feature type="transmembrane region" description="Helical" evidence="9">
    <location>
        <begin position="12"/>
        <end position="35"/>
    </location>
</feature>
<dbReference type="InterPro" id="IPR050736">
    <property type="entry name" value="Sensor_HK_Regulatory"/>
</dbReference>
<dbReference type="SMART" id="SM00387">
    <property type="entry name" value="HATPase_c"/>
    <property type="match status" value="1"/>
</dbReference>
<dbReference type="InterPro" id="IPR003594">
    <property type="entry name" value="HATPase_dom"/>
</dbReference>
<dbReference type="SUPFAM" id="SSF55874">
    <property type="entry name" value="ATPase domain of HSP90 chaperone/DNA topoisomerase II/histidine kinase"/>
    <property type="match status" value="1"/>
</dbReference>
<evidence type="ECO:0000313" key="13">
    <source>
        <dbReference type="Proteomes" id="UP000886804"/>
    </source>
</evidence>
<evidence type="ECO:0000256" key="1">
    <source>
        <dbReference type="ARBA" id="ARBA00000085"/>
    </source>
</evidence>
<dbReference type="PROSITE" id="PS50885">
    <property type="entry name" value="HAMP"/>
    <property type="match status" value="1"/>
</dbReference>
<dbReference type="InterPro" id="IPR003661">
    <property type="entry name" value="HisK_dim/P_dom"/>
</dbReference>
<organism evidence="12 13">
    <name type="scientific">Candidatus Enterocloster faecavium</name>
    <dbReference type="NCBI Taxonomy" id="2838560"/>
    <lineage>
        <taxon>Bacteria</taxon>
        <taxon>Bacillati</taxon>
        <taxon>Bacillota</taxon>
        <taxon>Clostridia</taxon>
        <taxon>Lachnospirales</taxon>
        <taxon>Lachnospiraceae</taxon>
        <taxon>Enterocloster</taxon>
    </lineage>
</organism>
<keyword evidence="4" id="KW-0597">Phosphoprotein</keyword>
<evidence type="ECO:0000256" key="3">
    <source>
        <dbReference type="ARBA" id="ARBA00012438"/>
    </source>
</evidence>
<dbReference type="CDD" id="cd00075">
    <property type="entry name" value="HATPase"/>
    <property type="match status" value="1"/>
</dbReference>
<dbReference type="PANTHER" id="PTHR43711">
    <property type="entry name" value="TWO-COMPONENT HISTIDINE KINASE"/>
    <property type="match status" value="1"/>
</dbReference>